<organism evidence="1 2">
    <name type="scientific">Nesidiocoris tenuis</name>
    <dbReference type="NCBI Taxonomy" id="355587"/>
    <lineage>
        <taxon>Eukaryota</taxon>
        <taxon>Metazoa</taxon>
        <taxon>Ecdysozoa</taxon>
        <taxon>Arthropoda</taxon>
        <taxon>Hexapoda</taxon>
        <taxon>Insecta</taxon>
        <taxon>Pterygota</taxon>
        <taxon>Neoptera</taxon>
        <taxon>Paraneoptera</taxon>
        <taxon>Hemiptera</taxon>
        <taxon>Heteroptera</taxon>
        <taxon>Panheteroptera</taxon>
        <taxon>Cimicomorpha</taxon>
        <taxon>Miridae</taxon>
        <taxon>Dicyphina</taxon>
        <taxon>Nesidiocoris</taxon>
    </lineage>
</organism>
<dbReference type="AlphaFoldDB" id="A0A6H5HPZ8"/>
<name>A0A6H5HPZ8_9HEMI</name>
<dbReference type="Proteomes" id="UP000479000">
    <property type="component" value="Unassembled WGS sequence"/>
</dbReference>
<reference evidence="1 2" key="1">
    <citation type="submission" date="2020-02" db="EMBL/GenBank/DDBJ databases">
        <authorList>
            <person name="Ferguson B K."/>
        </authorList>
    </citation>
    <scope>NUCLEOTIDE SEQUENCE [LARGE SCALE GENOMIC DNA]</scope>
</reference>
<sequence length="186" mass="21937">MRFVRQYSYHRFVLTHRMFDFQTPTLYFPFLSCHRIIINHSFLLKSLVVRRIASRFSYIENHQPTTSKPAVSVTFHELMDVTVHHNGSVVPVCQDSRPGQQSCLHVYRHQKRDARPGARCDQQRIFLRQSKMGDHFLADRQSSWRLFGLEINVGPDAGLRRLLVHHPQSGTFFSERRILWKAGEDY</sequence>
<evidence type="ECO:0000313" key="1">
    <source>
        <dbReference type="EMBL" id="CAB0016663.1"/>
    </source>
</evidence>
<dbReference type="EMBL" id="CADCXU010030526">
    <property type="protein sequence ID" value="CAB0016663.1"/>
    <property type="molecule type" value="Genomic_DNA"/>
</dbReference>
<keyword evidence="2" id="KW-1185">Reference proteome</keyword>
<protein>
    <submittedName>
        <fullName evidence="1">Uncharacterized protein</fullName>
    </submittedName>
</protein>
<evidence type="ECO:0000313" key="2">
    <source>
        <dbReference type="Proteomes" id="UP000479000"/>
    </source>
</evidence>
<accession>A0A6H5HPZ8</accession>
<proteinExistence type="predicted"/>
<gene>
    <name evidence="1" type="ORF">NTEN_LOCUS20816</name>
</gene>